<protein>
    <recommendedName>
        <fullName evidence="1">Phosphodiester glycosidase domain-containing protein</fullName>
    </recommendedName>
</protein>
<dbReference type="AlphaFoldDB" id="A0A9K3CZ34"/>
<feature type="domain" description="Phosphodiester glycosidase" evidence="1">
    <location>
        <begin position="97"/>
        <end position="276"/>
    </location>
</feature>
<evidence type="ECO:0000259" key="1">
    <source>
        <dbReference type="Pfam" id="PF09992"/>
    </source>
</evidence>
<dbReference type="PANTHER" id="PTHR40446:SF2">
    <property type="entry name" value="N-ACETYLGLUCOSAMINE-1-PHOSPHODIESTER ALPHA-N-ACETYLGLUCOSAMINIDASE"/>
    <property type="match status" value="1"/>
</dbReference>
<proteinExistence type="predicted"/>
<dbReference type="Pfam" id="PF09992">
    <property type="entry name" value="NAGPA"/>
    <property type="match status" value="1"/>
</dbReference>
<dbReference type="Proteomes" id="UP000265618">
    <property type="component" value="Unassembled WGS sequence"/>
</dbReference>
<dbReference type="PANTHER" id="PTHR40446">
    <property type="entry name" value="N-ACETYLGLUCOSAMINE-1-PHOSPHODIESTER ALPHA-N-ACETYLGLUCOSAMINIDASE"/>
    <property type="match status" value="1"/>
</dbReference>
<dbReference type="GO" id="GO:0033299">
    <property type="term" value="P:secretion of lysosomal enzymes"/>
    <property type="evidence" value="ECO:0007669"/>
    <property type="project" value="TreeGrafter"/>
</dbReference>
<accession>A0A9K3CZ34</accession>
<organism evidence="2 3">
    <name type="scientific">Kipferlia bialata</name>
    <dbReference type="NCBI Taxonomy" id="797122"/>
    <lineage>
        <taxon>Eukaryota</taxon>
        <taxon>Metamonada</taxon>
        <taxon>Carpediemonas-like organisms</taxon>
        <taxon>Kipferlia</taxon>
    </lineage>
</organism>
<sequence length="284" mass="30204">LVLAEVTPYASHAAHANKGAIADEDRGYEVFAAAVSTVVGSADFTHEQYQLYINEQLQHTNVLTVSNPLDAFHVDEPLNGCPGMIRTTVTVEYGTHQCDAAVNAGFFDTQTGQCLGPLTSRGNAVQQGPTVNAAFALSEDGSFYIGYMPEDVPDMVELITGVGWLVRNGTSVVDESYNIEGFSLDFRWEKAPRVAIGHNMQGELVIVEVDGDESLNIGLSLDQFADLLISDYGVYNAINLDGGGSATVVVDGSIVNAPSDRCATAHCSFCSRAVTSIVCIGVDN</sequence>
<evidence type="ECO:0000313" key="2">
    <source>
        <dbReference type="EMBL" id="GIQ85622.1"/>
    </source>
</evidence>
<comment type="caution">
    <text evidence="2">The sequence shown here is derived from an EMBL/GenBank/DDBJ whole genome shotgun (WGS) entry which is preliminary data.</text>
</comment>
<keyword evidence="3" id="KW-1185">Reference proteome</keyword>
<name>A0A9K3CZ34_9EUKA</name>
<dbReference type="InterPro" id="IPR018711">
    <property type="entry name" value="NAGPA"/>
</dbReference>
<reference evidence="2 3" key="1">
    <citation type="journal article" date="2018" name="PLoS ONE">
        <title>The draft genome of Kipferlia bialata reveals reductive genome evolution in fornicate parasites.</title>
        <authorList>
            <person name="Tanifuji G."/>
            <person name="Takabayashi S."/>
            <person name="Kume K."/>
            <person name="Takagi M."/>
            <person name="Nakayama T."/>
            <person name="Kamikawa R."/>
            <person name="Inagaki Y."/>
            <person name="Hashimoto T."/>
        </authorList>
    </citation>
    <scope>NUCLEOTIDE SEQUENCE [LARGE SCALE GENOMIC DNA]</scope>
    <source>
        <strain evidence="2">NY0173</strain>
    </source>
</reference>
<evidence type="ECO:0000313" key="3">
    <source>
        <dbReference type="Proteomes" id="UP000265618"/>
    </source>
</evidence>
<feature type="non-terminal residue" evidence="2">
    <location>
        <position position="1"/>
    </location>
</feature>
<dbReference type="EMBL" id="BDIP01002039">
    <property type="protein sequence ID" value="GIQ85622.1"/>
    <property type="molecule type" value="Genomic_DNA"/>
</dbReference>
<dbReference type="OrthoDB" id="192253at2759"/>
<gene>
    <name evidence="2" type="ORF">KIPB_007322</name>
</gene>